<sequence>MEITVYSIHLQKANEFNQLDELAVARMNKSIDILKGNPFYGKDIKKIERGVGEKI</sequence>
<protein>
    <submittedName>
        <fullName evidence="1">Uncharacterized protein</fullName>
    </submittedName>
</protein>
<comment type="caution">
    <text evidence="1">The sequence shown here is derived from an EMBL/GenBank/DDBJ whole genome shotgun (WGS) entry which is preliminary data.</text>
</comment>
<dbReference type="AlphaFoldDB" id="A0A811T6Y2"/>
<evidence type="ECO:0000313" key="2">
    <source>
        <dbReference type="Proteomes" id="UP000606624"/>
    </source>
</evidence>
<accession>A0A811T6Y2</accession>
<dbReference type="EMBL" id="CAJHIN010000012">
    <property type="protein sequence ID" value="CAD6490334.1"/>
    <property type="molecule type" value="Genomic_DNA"/>
</dbReference>
<proteinExistence type="predicted"/>
<evidence type="ECO:0000313" key="1">
    <source>
        <dbReference type="EMBL" id="CAD6490334.1"/>
    </source>
</evidence>
<reference evidence="1" key="1">
    <citation type="submission" date="2020-10" db="EMBL/GenBank/DDBJ databases">
        <authorList>
            <person name="Hahn C.J."/>
            <person name="Laso-Perez R."/>
            <person name="Vulcano F."/>
            <person name="Vaziourakis K.-M."/>
            <person name="Stokke R."/>
            <person name="Steen I.H."/>
            <person name="Teske A."/>
            <person name="Boetius A."/>
            <person name="Liebeke M."/>
            <person name="Amann R."/>
            <person name="Knittel K."/>
        </authorList>
    </citation>
    <scope>NUCLEOTIDE SEQUENCE</scope>
    <source>
        <strain evidence="1">Gfbio:e3339647-f889-4370-9287-4fb5cb688e4c:AG392E03_GoMArc1</strain>
    </source>
</reference>
<gene>
    <name evidence="1" type="ORF">KFBDDELM_00218</name>
</gene>
<organism evidence="1 2">
    <name type="scientific">Candidatus Argoarchaeum ethanivorans</name>
    <dbReference type="NCBI Taxonomy" id="2608793"/>
    <lineage>
        <taxon>Archaea</taxon>
        <taxon>Methanobacteriati</taxon>
        <taxon>Methanobacteriota</taxon>
        <taxon>Stenosarchaea group</taxon>
        <taxon>Methanomicrobia</taxon>
        <taxon>Methanosarcinales</taxon>
        <taxon>Methanosarcinales incertae sedis</taxon>
        <taxon>GOM Arc I cluster</taxon>
        <taxon>Candidatus Argoarchaeum</taxon>
    </lineage>
</organism>
<dbReference type="Proteomes" id="UP000606624">
    <property type="component" value="Unassembled WGS sequence"/>
</dbReference>
<name>A0A811T6Y2_9EURY</name>